<dbReference type="EMBL" id="BJYU01000099">
    <property type="protein sequence ID" value="GEO17306.1"/>
    <property type="molecule type" value="Genomic_DNA"/>
</dbReference>
<dbReference type="OrthoDB" id="1755431at2"/>
<organism evidence="1 2">
    <name type="scientific">Microvirga aerophila</name>
    <dbReference type="NCBI Taxonomy" id="670291"/>
    <lineage>
        <taxon>Bacteria</taxon>
        <taxon>Pseudomonadati</taxon>
        <taxon>Pseudomonadota</taxon>
        <taxon>Alphaproteobacteria</taxon>
        <taxon>Hyphomicrobiales</taxon>
        <taxon>Methylobacteriaceae</taxon>
        <taxon>Microvirga</taxon>
    </lineage>
</organism>
<sequence length="285" mass="30705">MATMFTVLDRISWPGSSDRANEDACGASGDWAWVIDTSIFPGTEPIMGERSDAAWLAGFASRRLSDLAPNADDGPSLIRHVMEEARVAFLAVAPDERRDPVTWPVGAMTLVRRRNESLDVWSFADTTAFVRGPDGVVLTVGEAPGLRQFEAAKAAELLEASGATPKTVTQTPVFQEWLAGRRQRQKEGRGLALLGLDPSAAGRLRHEAVHCPDGAALLLTSDGFSALVDLYGAMDAAAMMEAALTSGLEPLAREARRIEIEVDPGGKLYPRFKESDDTTALLLRV</sequence>
<dbReference type="AlphaFoldDB" id="A0A512BZB6"/>
<reference evidence="1 2" key="1">
    <citation type="submission" date="2019-07" db="EMBL/GenBank/DDBJ databases">
        <title>Whole genome shotgun sequence of Microvirga aerophila NBRC 106136.</title>
        <authorList>
            <person name="Hosoyama A."/>
            <person name="Uohara A."/>
            <person name="Ohji S."/>
            <person name="Ichikawa N."/>
        </authorList>
    </citation>
    <scope>NUCLEOTIDE SEQUENCE [LARGE SCALE GENOMIC DNA]</scope>
    <source>
        <strain evidence="1 2">NBRC 106136</strain>
    </source>
</reference>
<accession>A0A512BZB6</accession>
<dbReference type="RefSeq" id="WP_114186222.1">
    <property type="nucleotide sequence ID" value="NZ_BJYU01000099.1"/>
</dbReference>
<keyword evidence="2" id="KW-1185">Reference proteome</keyword>
<gene>
    <name evidence="1" type="ORF">MAE02_50020</name>
</gene>
<dbReference type="Proteomes" id="UP000321085">
    <property type="component" value="Unassembled WGS sequence"/>
</dbReference>
<name>A0A512BZB6_9HYPH</name>
<comment type="caution">
    <text evidence="1">The sequence shown here is derived from an EMBL/GenBank/DDBJ whole genome shotgun (WGS) entry which is preliminary data.</text>
</comment>
<evidence type="ECO:0000313" key="2">
    <source>
        <dbReference type="Proteomes" id="UP000321085"/>
    </source>
</evidence>
<proteinExistence type="predicted"/>
<protein>
    <submittedName>
        <fullName evidence="1">Uncharacterized protein</fullName>
    </submittedName>
</protein>
<evidence type="ECO:0000313" key="1">
    <source>
        <dbReference type="EMBL" id="GEO17306.1"/>
    </source>
</evidence>